<proteinExistence type="predicted"/>
<protein>
    <submittedName>
        <fullName evidence="1">Uncharacterized protein</fullName>
    </submittedName>
</protein>
<reference evidence="1" key="1">
    <citation type="submission" date="2025-08" db="UniProtKB">
        <authorList>
            <consortium name="Ensembl"/>
        </authorList>
    </citation>
    <scope>IDENTIFICATION</scope>
</reference>
<reference evidence="1" key="2">
    <citation type="submission" date="2025-09" db="UniProtKB">
        <authorList>
            <consortium name="Ensembl"/>
        </authorList>
    </citation>
    <scope>IDENTIFICATION</scope>
</reference>
<organism evidence="1 2">
    <name type="scientific">Kryptolebias marmoratus</name>
    <name type="common">Mangrove killifish</name>
    <name type="synonym">Rivulus marmoratus</name>
    <dbReference type="NCBI Taxonomy" id="37003"/>
    <lineage>
        <taxon>Eukaryota</taxon>
        <taxon>Metazoa</taxon>
        <taxon>Chordata</taxon>
        <taxon>Craniata</taxon>
        <taxon>Vertebrata</taxon>
        <taxon>Euteleostomi</taxon>
        <taxon>Actinopterygii</taxon>
        <taxon>Neopterygii</taxon>
        <taxon>Teleostei</taxon>
        <taxon>Neoteleostei</taxon>
        <taxon>Acanthomorphata</taxon>
        <taxon>Ovalentaria</taxon>
        <taxon>Atherinomorphae</taxon>
        <taxon>Cyprinodontiformes</taxon>
        <taxon>Rivulidae</taxon>
        <taxon>Kryptolebias</taxon>
    </lineage>
</organism>
<dbReference type="Proteomes" id="UP000264800">
    <property type="component" value="Unplaced"/>
</dbReference>
<dbReference type="OMA" id="YINPKEX"/>
<evidence type="ECO:0000313" key="2">
    <source>
        <dbReference type="Proteomes" id="UP000264800"/>
    </source>
</evidence>
<accession>A0A3Q3BJT5</accession>
<dbReference type="Ensembl" id="ENSKMAT00000025454.1">
    <property type="protein sequence ID" value="ENSKMAP00000025134.1"/>
    <property type="gene ID" value="ENSKMAG00000018603.1"/>
</dbReference>
<dbReference type="PANTHER" id="PTHR33504:SF2">
    <property type="entry name" value="PROTEIN MFI"/>
    <property type="match status" value="1"/>
</dbReference>
<sequence>MKRETNSNTLQQVASTIIQRTWRRYLVAVFKYVKELIGRCDDLDPRTVLRDVNPREAELLDAAAGVFVRFRLGGISFPPSIYYKIFTYRPIVDVCASGLRDWRSGALKQEDRSGWYQRTENNNWRLFSDKPAEVGADKRMAFHSSRLQRRQEVARWRKRRKIEWMKKMYINGRLRAAPEPRDAVDSSAREAMDAVEDKGEDEILEWEVDELLAWTNTLNFEEYIQEWKLLACSQTSDLNLNLLIAKAYRQYFSHIRG</sequence>
<dbReference type="AlphaFoldDB" id="A0A3Q3BJT5"/>
<evidence type="ECO:0000313" key="1">
    <source>
        <dbReference type="Ensembl" id="ENSKMAP00000025134.1"/>
    </source>
</evidence>
<name>A0A3Q3BJT5_KRYMA</name>
<keyword evidence="2" id="KW-1185">Reference proteome</keyword>
<dbReference type="GeneTree" id="ENSGT00510000048394"/>
<dbReference type="PANTHER" id="PTHR33504">
    <property type="entry name" value="NADH DEHYDROGENASE (UBIQUINONE) 1 BETA SUBCOMPLEX, 4"/>
    <property type="match status" value="1"/>
</dbReference>